<evidence type="ECO:0000256" key="6">
    <source>
        <dbReference type="RuleBase" id="RU003512"/>
    </source>
</evidence>
<keyword evidence="3 6" id="KW-0813">Transport</keyword>
<protein>
    <submittedName>
        <fullName evidence="7">Tromp-1</fullName>
    </submittedName>
</protein>
<dbReference type="AlphaFoldDB" id="A0A0H5DJ77"/>
<accession>A0A0H5DJ77</accession>
<gene>
    <name evidence="7" type="primary">troA</name>
    <name evidence="7" type="ORF">NIT7321_03468</name>
</gene>
<sequence length="340" mass="36367">MWLKIANLTRVPGLNRRLVAVTFLAIAALLAAPFVAGKSAMARAQTPLNVVATTGMIADAVRQVGGDAVEVRALMGPGVDPHAYRQTRSDIVAMTRADLVLWHGLYLEAQMEEFFHDLARKRTVVAVAEGLSKEKLRGHDDYADKFDPHVWMTPVLWKDVVVEVQKALTEARPDQAELFAANAAAHLAELDQLIAYGADILTQVPEENRVLVTAHDAFGYFGGEYGFEVMGIQGISTQSEAGLNRIGTLVDVLVERGVSAVFVESSVSDRSVRALIEGAAARGHDVRIGGELFSDAMGADGTYEGTYIGMLDHNMTTIAGALGADVPAKGMSGQLSHAGL</sequence>
<dbReference type="PANTHER" id="PTHR42953">
    <property type="entry name" value="HIGH-AFFINITY ZINC UPTAKE SYSTEM PROTEIN ZNUA-RELATED"/>
    <property type="match status" value="1"/>
</dbReference>
<dbReference type="GO" id="GO:0030001">
    <property type="term" value="P:metal ion transport"/>
    <property type="evidence" value="ECO:0007669"/>
    <property type="project" value="InterPro"/>
</dbReference>
<evidence type="ECO:0000256" key="5">
    <source>
        <dbReference type="ARBA" id="ARBA00022729"/>
    </source>
</evidence>
<name>A0A0H5DJ77_9RHOB</name>
<dbReference type="GO" id="GO:0046872">
    <property type="term" value="F:metal ion binding"/>
    <property type="evidence" value="ECO:0007669"/>
    <property type="project" value="UniProtKB-KW"/>
</dbReference>
<dbReference type="GO" id="GO:0007155">
    <property type="term" value="P:cell adhesion"/>
    <property type="evidence" value="ECO:0007669"/>
    <property type="project" value="InterPro"/>
</dbReference>
<dbReference type="GO" id="GO:0030313">
    <property type="term" value="C:cell envelope"/>
    <property type="evidence" value="ECO:0007669"/>
    <property type="project" value="UniProtKB-SubCell"/>
</dbReference>
<dbReference type="PRINTS" id="PR00690">
    <property type="entry name" value="ADHESNFAMILY"/>
</dbReference>
<evidence type="ECO:0000256" key="2">
    <source>
        <dbReference type="ARBA" id="ARBA00011028"/>
    </source>
</evidence>
<comment type="similarity">
    <text evidence="2 6">Belongs to the bacterial solute-binding protein 9 family.</text>
</comment>
<keyword evidence="5" id="KW-0732">Signal</keyword>
<dbReference type="RefSeq" id="WP_050674215.1">
    <property type="nucleotide sequence ID" value="NZ_CVRL01000041.1"/>
</dbReference>
<keyword evidence="8" id="KW-1185">Reference proteome</keyword>
<dbReference type="InterPro" id="IPR050492">
    <property type="entry name" value="Bact_metal-bind_prot9"/>
</dbReference>
<dbReference type="InterPro" id="IPR006128">
    <property type="entry name" value="Lipoprotein_PsaA-like"/>
</dbReference>
<evidence type="ECO:0000256" key="3">
    <source>
        <dbReference type="ARBA" id="ARBA00022448"/>
    </source>
</evidence>
<dbReference type="Proteomes" id="UP000043764">
    <property type="component" value="Unassembled WGS sequence"/>
</dbReference>
<dbReference type="Pfam" id="PF01297">
    <property type="entry name" value="ZnuA"/>
    <property type="match status" value="1"/>
</dbReference>
<dbReference type="PANTHER" id="PTHR42953:SF1">
    <property type="entry name" value="METAL-BINDING PROTEIN HI_0362-RELATED"/>
    <property type="match status" value="1"/>
</dbReference>
<dbReference type="Gene3D" id="3.40.50.1980">
    <property type="entry name" value="Nitrogenase molybdenum iron protein domain"/>
    <property type="match status" value="2"/>
</dbReference>
<dbReference type="EMBL" id="CVRL01000041">
    <property type="protein sequence ID" value="CRL12590.1"/>
    <property type="molecule type" value="Genomic_DNA"/>
</dbReference>
<dbReference type="InterPro" id="IPR006127">
    <property type="entry name" value="ZnuA-like"/>
</dbReference>
<reference evidence="8" key="1">
    <citation type="submission" date="2015-05" db="EMBL/GenBank/DDBJ databases">
        <authorList>
            <person name="Rodrigo-Torres Lidia"/>
            <person name="Arahal R.David."/>
        </authorList>
    </citation>
    <scope>NUCLEOTIDE SEQUENCE [LARGE SCALE GENOMIC DNA]</scope>
    <source>
        <strain evidence="8">CECT 7321</strain>
    </source>
</reference>
<evidence type="ECO:0000313" key="8">
    <source>
        <dbReference type="Proteomes" id="UP000043764"/>
    </source>
</evidence>
<dbReference type="STRING" id="481446.NIT7645_03398"/>
<organism evidence="7 8">
    <name type="scientific">Phaeobacter italicus</name>
    <dbReference type="NCBI Taxonomy" id="481446"/>
    <lineage>
        <taxon>Bacteria</taxon>
        <taxon>Pseudomonadati</taxon>
        <taxon>Pseudomonadota</taxon>
        <taxon>Alphaproteobacteria</taxon>
        <taxon>Rhodobacterales</taxon>
        <taxon>Roseobacteraceae</taxon>
        <taxon>Phaeobacter</taxon>
    </lineage>
</organism>
<comment type="subcellular location">
    <subcellularLocation>
        <location evidence="1">Cell envelope</location>
    </subcellularLocation>
</comment>
<evidence type="ECO:0000313" key="7">
    <source>
        <dbReference type="EMBL" id="CRL12590.1"/>
    </source>
</evidence>
<proteinExistence type="inferred from homology"/>
<evidence type="ECO:0000256" key="1">
    <source>
        <dbReference type="ARBA" id="ARBA00004196"/>
    </source>
</evidence>
<evidence type="ECO:0000256" key="4">
    <source>
        <dbReference type="ARBA" id="ARBA00022723"/>
    </source>
</evidence>
<dbReference type="InterPro" id="IPR006129">
    <property type="entry name" value="AdhesinB"/>
</dbReference>
<keyword evidence="4" id="KW-0479">Metal-binding</keyword>
<dbReference type="SUPFAM" id="SSF53807">
    <property type="entry name" value="Helical backbone' metal receptor"/>
    <property type="match status" value="1"/>
</dbReference>
<dbReference type="PRINTS" id="PR00691">
    <property type="entry name" value="ADHESINB"/>
</dbReference>